<dbReference type="AlphaFoldDB" id="A0A8C4QXI3"/>
<feature type="domain" description="AN1-type" evidence="8">
    <location>
        <begin position="84"/>
        <end position="130"/>
    </location>
</feature>
<dbReference type="InterPro" id="IPR002653">
    <property type="entry name" value="Znf_A20"/>
</dbReference>
<dbReference type="OMA" id="FWCRCGE"/>
<dbReference type="PANTHER" id="PTHR10634">
    <property type="entry name" value="AN1-TYPE ZINC FINGER PROTEIN"/>
    <property type="match status" value="1"/>
</dbReference>
<dbReference type="SMART" id="SM00154">
    <property type="entry name" value="ZnF_AN1"/>
    <property type="match status" value="1"/>
</dbReference>
<dbReference type="SUPFAM" id="SSF57716">
    <property type="entry name" value="Glucocorticoid receptor-like (DNA-binding domain)"/>
    <property type="match status" value="1"/>
</dbReference>
<protein>
    <submittedName>
        <fullName evidence="9">Zinc finger, AN1-type domain 5a</fullName>
    </submittedName>
</protein>
<sequence>MAQEANQTPTPMLCSTGCGFYGNPRTDGMCSVCYKEHLQRQNGHHSPAGKLFLLIVSLISFPVASPGAQVAVAADVAEQSEKIKSRANRCSMCRKKVGLTGFKCRCGQLFCSVHRYSDEHNCTFDYRSAAADKIRRENPVVAGQKIQKI</sequence>
<evidence type="ECO:0000313" key="10">
    <source>
        <dbReference type="Proteomes" id="UP000694388"/>
    </source>
</evidence>
<evidence type="ECO:0000256" key="2">
    <source>
        <dbReference type="ARBA" id="ARBA00022723"/>
    </source>
</evidence>
<dbReference type="Gene3D" id="4.10.1110.10">
    <property type="entry name" value="AN1-like Zinc finger"/>
    <property type="match status" value="1"/>
</dbReference>
<dbReference type="PANTHER" id="PTHR10634:SF149">
    <property type="entry name" value="AN1-TYPE DOMAIN-CONTAINING PROTEIN-RELATED"/>
    <property type="match status" value="1"/>
</dbReference>
<keyword evidence="10" id="KW-1185">Reference proteome</keyword>
<dbReference type="PROSITE" id="PS51036">
    <property type="entry name" value="ZF_A20"/>
    <property type="match status" value="1"/>
</dbReference>
<dbReference type="GO" id="GO:0008270">
    <property type="term" value="F:zinc ion binding"/>
    <property type="evidence" value="ECO:0007669"/>
    <property type="project" value="UniProtKB-KW"/>
</dbReference>
<dbReference type="GO" id="GO:0003677">
    <property type="term" value="F:DNA binding"/>
    <property type="evidence" value="ECO:0007669"/>
    <property type="project" value="InterPro"/>
</dbReference>
<evidence type="ECO:0000256" key="4">
    <source>
        <dbReference type="ARBA" id="ARBA00022833"/>
    </source>
</evidence>
<evidence type="ECO:0000256" key="1">
    <source>
        <dbReference type="ARBA" id="ARBA00022553"/>
    </source>
</evidence>
<keyword evidence="1" id="KW-0597">Phosphoprotein</keyword>
<dbReference type="GeneTree" id="ENSGT00940000164966"/>
<keyword evidence="2" id="KW-0479">Metal-binding</keyword>
<evidence type="ECO:0000256" key="6">
    <source>
        <dbReference type="PROSITE-ProRule" id="PRU00449"/>
    </source>
</evidence>
<dbReference type="Proteomes" id="UP000694388">
    <property type="component" value="Unplaced"/>
</dbReference>
<dbReference type="SMART" id="SM00259">
    <property type="entry name" value="ZnF_A20"/>
    <property type="match status" value="1"/>
</dbReference>
<accession>A0A8C4QXI3</accession>
<dbReference type="Pfam" id="PF01428">
    <property type="entry name" value="zf-AN1"/>
    <property type="match status" value="1"/>
</dbReference>
<dbReference type="FunFam" id="4.10.1110.10:FF:000001">
    <property type="entry name" value="Zinc finger AN1-type containing 6"/>
    <property type="match status" value="1"/>
</dbReference>
<keyword evidence="5" id="KW-0007">Acetylation</keyword>
<dbReference type="Pfam" id="PF01754">
    <property type="entry name" value="zf-A20"/>
    <property type="match status" value="1"/>
</dbReference>
<dbReference type="SUPFAM" id="SSF118310">
    <property type="entry name" value="AN1-like Zinc finger"/>
    <property type="match status" value="1"/>
</dbReference>
<reference evidence="9" key="2">
    <citation type="submission" date="2025-09" db="UniProtKB">
        <authorList>
            <consortium name="Ensembl"/>
        </authorList>
    </citation>
    <scope>IDENTIFICATION</scope>
</reference>
<evidence type="ECO:0000259" key="8">
    <source>
        <dbReference type="PROSITE" id="PS51039"/>
    </source>
</evidence>
<feature type="domain" description="A20-type" evidence="7">
    <location>
        <begin position="8"/>
        <end position="42"/>
    </location>
</feature>
<dbReference type="InterPro" id="IPR050652">
    <property type="entry name" value="AN1_A20_ZnFinger"/>
</dbReference>
<evidence type="ECO:0000313" key="9">
    <source>
        <dbReference type="Ensembl" id="ENSEBUP00000021116.1"/>
    </source>
</evidence>
<organism evidence="9 10">
    <name type="scientific">Eptatretus burgeri</name>
    <name type="common">Inshore hagfish</name>
    <dbReference type="NCBI Taxonomy" id="7764"/>
    <lineage>
        <taxon>Eukaryota</taxon>
        <taxon>Metazoa</taxon>
        <taxon>Chordata</taxon>
        <taxon>Craniata</taxon>
        <taxon>Vertebrata</taxon>
        <taxon>Cyclostomata</taxon>
        <taxon>Myxini</taxon>
        <taxon>Myxiniformes</taxon>
        <taxon>Myxinidae</taxon>
        <taxon>Eptatretinae</taxon>
        <taxon>Eptatretus</taxon>
    </lineage>
</organism>
<dbReference type="InterPro" id="IPR000058">
    <property type="entry name" value="Znf_AN1"/>
</dbReference>
<name>A0A8C4QXI3_EPTBU</name>
<evidence type="ECO:0000259" key="7">
    <source>
        <dbReference type="PROSITE" id="PS51036"/>
    </source>
</evidence>
<keyword evidence="3 6" id="KW-0863">Zinc-finger</keyword>
<keyword evidence="4" id="KW-0862">Zinc</keyword>
<proteinExistence type="predicted"/>
<dbReference type="FunFam" id="1.20.5.4770:FF:000001">
    <property type="entry name" value="Zinc finger AN1-type containing 6"/>
    <property type="match status" value="1"/>
</dbReference>
<dbReference type="InterPro" id="IPR035896">
    <property type="entry name" value="AN1-like_Znf"/>
</dbReference>
<dbReference type="Ensembl" id="ENSEBUT00000021692.1">
    <property type="protein sequence ID" value="ENSEBUP00000021116.1"/>
    <property type="gene ID" value="ENSEBUG00000013057.1"/>
</dbReference>
<evidence type="ECO:0000256" key="3">
    <source>
        <dbReference type="ARBA" id="ARBA00022771"/>
    </source>
</evidence>
<evidence type="ECO:0000256" key="5">
    <source>
        <dbReference type="ARBA" id="ARBA00022990"/>
    </source>
</evidence>
<dbReference type="Gene3D" id="1.20.5.4770">
    <property type="match status" value="1"/>
</dbReference>
<reference evidence="9" key="1">
    <citation type="submission" date="2025-08" db="UniProtKB">
        <authorList>
            <consortium name="Ensembl"/>
        </authorList>
    </citation>
    <scope>IDENTIFICATION</scope>
</reference>
<dbReference type="PROSITE" id="PS51039">
    <property type="entry name" value="ZF_AN1"/>
    <property type="match status" value="1"/>
</dbReference>